<proteinExistence type="predicted"/>
<dbReference type="PROSITE" id="PS51695">
    <property type="entry name" value="SEDOLISIN"/>
    <property type="match status" value="1"/>
</dbReference>
<organism evidence="9 10">
    <name type="scientific">Nicoliella lavandulae</name>
    <dbReference type="NCBI Taxonomy" id="3082954"/>
    <lineage>
        <taxon>Bacteria</taxon>
        <taxon>Bacillati</taxon>
        <taxon>Bacillota</taxon>
        <taxon>Bacilli</taxon>
        <taxon>Lactobacillales</taxon>
        <taxon>Lactobacillaceae</taxon>
        <taxon>Nicoliella</taxon>
    </lineage>
</organism>
<protein>
    <submittedName>
        <fullName evidence="9">S53 family peptidase</fullName>
        <ecNumber evidence="9">3.4.-.-</ecNumber>
    </submittedName>
</protein>
<dbReference type="RefSeq" id="WP_339960267.1">
    <property type="nucleotide sequence ID" value="NZ_JAWMWH010000001.1"/>
</dbReference>
<keyword evidence="7" id="KW-0865">Zymogen</keyword>
<dbReference type="SUPFAM" id="SSF52743">
    <property type="entry name" value="Subtilisin-like"/>
    <property type="match status" value="1"/>
</dbReference>
<keyword evidence="10" id="KW-1185">Reference proteome</keyword>
<reference evidence="9 10" key="1">
    <citation type="submission" date="2023-10" db="EMBL/GenBank/DDBJ databases">
        <title>Nicoliella lavandulae sp. nov. isolated from Lavandula angustifolia flowers.</title>
        <authorList>
            <person name="Alcantara C."/>
            <person name="Zuniga M."/>
            <person name="Landete J.M."/>
            <person name="Monedero V."/>
        </authorList>
    </citation>
    <scope>NUCLEOTIDE SEQUENCE [LARGE SCALE GENOMIC DNA]</scope>
    <source>
        <strain evidence="9 10">Es01</strain>
    </source>
</reference>
<feature type="domain" description="Peptidase S53" evidence="8">
    <location>
        <begin position="210"/>
        <end position="623"/>
    </location>
</feature>
<name>A0ABU8SKP9_9LACO</name>
<evidence type="ECO:0000256" key="3">
    <source>
        <dbReference type="ARBA" id="ARBA00022723"/>
    </source>
</evidence>
<keyword evidence="4 9" id="KW-0378">Hydrolase</keyword>
<evidence type="ECO:0000256" key="5">
    <source>
        <dbReference type="ARBA" id="ARBA00022825"/>
    </source>
</evidence>
<keyword evidence="2" id="KW-0645">Protease</keyword>
<evidence type="ECO:0000256" key="4">
    <source>
        <dbReference type="ARBA" id="ARBA00022801"/>
    </source>
</evidence>
<dbReference type="Proteomes" id="UP001370590">
    <property type="component" value="Unassembled WGS sequence"/>
</dbReference>
<comment type="cofactor">
    <cofactor evidence="1">
        <name>Ca(2+)</name>
        <dbReference type="ChEBI" id="CHEBI:29108"/>
    </cofactor>
</comment>
<evidence type="ECO:0000256" key="1">
    <source>
        <dbReference type="ARBA" id="ARBA00001913"/>
    </source>
</evidence>
<dbReference type="InterPro" id="IPR050819">
    <property type="entry name" value="Tripeptidyl-peptidase_I"/>
</dbReference>
<dbReference type="InterPro" id="IPR036852">
    <property type="entry name" value="Peptidase_S8/S53_dom_sf"/>
</dbReference>
<keyword evidence="3" id="KW-0479">Metal-binding</keyword>
<dbReference type="PANTHER" id="PTHR14218">
    <property type="entry name" value="PROTEASE S8 TRIPEPTIDYL PEPTIDASE I CLN2"/>
    <property type="match status" value="1"/>
</dbReference>
<dbReference type="InterPro" id="IPR030400">
    <property type="entry name" value="Sedolisin_dom"/>
</dbReference>
<comment type="caution">
    <text evidence="9">The sequence shown here is derived from an EMBL/GenBank/DDBJ whole genome shotgun (WGS) entry which is preliminary data.</text>
</comment>
<gene>
    <name evidence="9" type="ORF">R4146_04710</name>
</gene>
<evidence type="ECO:0000313" key="9">
    <source>
        <dbReference type="EMBL" id="MEJ6400459.1"/>
    </source>
</evidence>
<sequence length="624" mass="68259">MMIYNQRPLIKLVNWTLKLSLVLIVGGLSLTLATNTSNQATAIAATKAKKTVKAVNPKQQQTVNLVLQPNSANQLNEYINQTVTPGNPNYRKYLTPQQFADTYGQSNDNIQTIKNYFEQYQLKTKVYAGNIVLKLTGTTKNVERAFHVKLNNVKVIGNSYQKPNHNYKLPAAISANVLGVFGLANNTYANPAKDLSAHLTKTENEINTNQGAPQKFMDRYNAGALYKNNHVGAGQTVGIISFAKFKPNDATKFWKYVGIPVKKNRIKVYHVTKTAYNGEDETAMDVEQAGAMAPKANLNVYVGNPSALGMLNSLATALAQNKVDTLSISWGQSENQITTQLKLGMLPKNYNQIMNLLFQQAAVQGISTFASTGDNGAYDGMGENRYPKLTVDSPASSPYVTSVGGTTLPRKYTINGKKVVIEHERAWSTDFMYPRFDNQPTINPSINPQKWVSSYFAGGGGGFSTLNSVPDYQAGFSGVGTYRAAQVWKYKDGYLSRLKVPQIITGTNSGRNLPDISGNADPNTGYASYHNGNFYTTGGTSVVTPQMAGMAAVINSAQGKRMGFWNPQIYRFAQTNYSPFTPLESANNNSNLYYTGQPGKLYNQATGLGTINFGKLNDAFSAQQ</sequence>
<dbReference type="Pfam" id="PF09286">
    <property type="entry name" value="Pro-kuma_activ"/>
    <property type="match status" value="1"/>
</dbReference>
<evidence type="ECO:0000256" key="2">
    <source>
        <dbReference type="ARBA" id="ARBA00022670"/>
    </source>
</evidence>
<dbReference type="CDD" id="cd11377">
    <property type="entry name" value="Pro-peptidase_S53"/>
    <property type="match status" value="1"/>
</dbReference>
<evidence type="ECO:0000313" key="10">
    <source>
        <dbReference type="Proteomes" id="UP001370590"/>
    </source>
</evidence>
<dbReference type="InterPro" id="IPR015366">
    <property type="entry name" value="S53_propep"/>
</dbReference>
<evidence type="ECO:0000256" key="6">
    <source>
        <dbReference type="ARBA" id="ARBA00022837"/>
    </source>
</evidence>
<dbReference type="GO" id="GO:0016787">
    <property type="term" value="F:hydrolase activity"/>
    <property type="evidence" value="ECO:0007669"/>
    <property type="project" value="UniProtKB-KW"/>
</dbReference>
<dbReference type="SMART" id="SM00944">
    <property type="entry name" value="Pro-kuma_activ"/>
    <property type="match status" value="1"/>
</dbReference>
<dbReference type="PANTHER" id="PTHR14218:SF15">
    <property type="entry name" value="TRIPEPTIDYL-PEPTIDASE 1"/>
    <property type="match status" value="1"/>
</dbReference>
<dbReference type="CDD" id="cd04056">
    <property type="entry name" value="Peptidases_S53"/>
    <property type="match status" value="1"/>
</dbReference>
<dbReference type="EMBL" id="JAWMWH010000001">
    <property type="protein sequence ID" value="MEJ6400459.1"/>
    <property type="molecule type" value="Genomic_DNA"/>
</dbReference>
<dbReference type="Gene3D" id="3.40.50.200">
    <property type="entry name" value="Peptidase S8/S53 domain"/>
    <property type="match status" value="1"/>
</dbReference>
<keyword evidence="5" id="KW-0720">Serine protease</keyword>
<accession>A0ABU8SKP9</accession>
<dbReference type="SUPFAM" id="SSF54897">
    <property type="entry name" value="Protease propeptides/inhibitors"/>
    <property type="match status" value="1"/>
</dbReference>
<evidence type="ECO:0000256" key="7">
    <source>
        <dbReference type="ARBA" id="ARBA00023145"/>
    </source>
</evidence>
<dbReference type="Pfam" id="PF00082">
    <property type="entry name" value="Peptidase_S8"/>
    <property type="match status" value="1"/>
</dbReference>
<dbReference type="EC" id="3.4.-.-" evidence="9"/>
<keyword evidence="6" id="KW-0106">Calcium</keyword>
<evidence type="ECO:0000259" key="8">
    <source>
        <dbReference type="PROSITE" id="PS51695"/>
    </source>
</evidence>
<dbReference type="InterPro" id="IPR000209">
    <property type="entry name" value="Peptidase_S8/S53_dom"/>
</dbReference>